<keyword evidence="3" id="KW-0488">Methylation</keyword>
<reference evidence="8" key="1">
    <citation type="journal article" date="2020" name="J Insects Food Feed">
        <title>The yellow mealworm (Tenebrio molitor) genome: a resource for the emerging insects as food and feed industry.</title>
        <authorList>
            <person name="Eriksson T."/>
            <person name="Andere A."/>
            <person name="Kelstrup H."/>
            <person name="Emery V."/>
            <person name="Picard C."/>
        </authorList>
    </citation>
    <scope>NUCLEOTIDE SEQUENCE</scope>
    <source>
        <strain evidence="8">Stoneville</strain>
        <tissue evidence="8">Whole head</tissue>
    </source>
</reference>
<dbReference type="Pfam" id="PF00071">
    <property type="entry name" value="Ras"/>
    <property type="match status" value="1"/>
</dbReference>
<evidence type="ECO:0000313" key="8">
    <source>
        <dbReference type="EMBL" id="KAH0812319.1"/>
    </source>
</evidence>
<protein>
    <submittedName>
        <fullName evidence="8">Uncharacterized protein</fullName>
    </submittedName>
</protein>
<evidence type="ECO:0000256" key="5">
    <source>
        <dbReference type="ARBA" id="ARBA00023136"/>
    </source>
</evidence>
<accession>A0A8J6L685</accession>
<evidence type="ECO:0000256" key="3">
    <source>
        <dbReference type="ARBA" id="ARBA00022481"/>
    </source>
</evidence>
<dbReference type="PRINTS" id="PR00449">
    <property type="entry name" value="RASTRNSFRMNG"/>
</dbReference>
<dbReference type="GO" id="GO:0007165">
    <property type="term" value="P:signal transduction"/>
    <property type="evidence" value="ECO:0007669"/>
    <property type="project" value="TreeGrafter"/>
</dbReference>
<dbReference type="AlphaFoldDB" id="A0A8J6L685"/>
<dbReference type="InterPro" id="IPR027417">
    <property type="entry name" value="P-loop_NTPase"/>
</dbReference>
<dbReference type="Gene3D" id="3.90.226.10">
    <property type="entry name" value="2-enoyl-CoA Hydratase, Chain A, domain 1"/>
    <property type="match status" value="1"/>
</dbReference>
<keyword evidence="4" id="KW-0547">Nucleotide-binding</keyword>
<dbReference type="GO" id="GO:0031681">
    <property type="term" value="F:G-protein beta-subunit binding"/>
    <property type="evidence" value="ECO:0007669"/>
    <property type="project" value="TreeGrafter"/>
</dbReference>
<proteinExistence type="inferred from homology"/>
<dbReference type="GO" id="GO:0005886">
    <property type="term" value="C:plasma membrane"/>
    <property type="evidence" value="ECO:0007669"/>
    <property type="project" value="UniProtKB-SubCell"/>
</dbReference>
<dbReference type="GO" id="GO:0005525">
    <property type="term" value="F:GTP binding"/>
    <property type="evidence" value="ECO:0007669"/>
    <property type="project" value="UniProtKB-KW"/>
</dbReference>
<dbReference type="Gene3D" id="1.10.12.10">
    <property type="entry name" value="Lyase 2-enoyl-coa Hydratase, Chain A, domain 2"/>
    <property type="match status" value="1"/>
</dbReference>
<evidence type="ECO:0000256" key="6">
    <source>
        <dbReference type="ARBA" id="ARBA00023288"/>
    </source>
</evidence>
<dbReference type="PROSITE" id="PS51421">
    <property type="entry name" value="RAS"/>
    <property type="match status" value="1"/>
</dbReference>
<dbReference type="Proteomes" id="UP000719412">
    <property type="component" value="Unassembled WGS sequence"/>
</dbReference>
<name>A0A8J6L685_TENMO</name>
<dbReference type="SMART" id="SM00174">
    <property type="entry name" value="RHO"/>
    <property type="match status" value="1"/>
</dbReference>
<dbReference type="InterPro" id="IPR001753">
    <property type="entry name" value="Enoyl-CoA_hydra/iso"/>
</dbReference>
<dbReference type="SMART" id="SM00173">
    <property type="entry name" value="RAS"/>
    <property type="match status" value="1"/>
</dbReference>
<dbReference type="InterPro" id="IPR052236">
    <property type="entry name" value="Small_GTPase_RasD"/>
</dbReference>
<gene>
    <name evidence="8" type="ORF">GEV33_010472</name>
</gene>
<dbReference type="GO" id="GO:0010494">
    <property type="term" value="C:cytoplasmic stress granule"/>
    <property type="evidence" value="ECO:0007669"/>
    <property type="project" value="UniProtKB-SubCell"/>
</dbReference>
<dbReference type="PANTHER" id="PTHR46149:SF3">
    <property type="entry name" value="MIP08469P"/>
    <property type="match status" value="1"/>
</dbReference>
<dbReference type="CDD" id="cd06558">
    <property type="entry name" value="crotonase-like"/>
    <property type="match status" value="1"/>
</dbReference>
<dbReference type="Gene3D" id="3.40.50.300">
    <property type="entry name" value="P-loop containing nucleotide triphosphate hydrolases"/>
    <property type="match status" value="1"/>
</dbReference>
<evidence type="ECO:0000256" key="7">
    <source>
        <dbReference type="ARBA" id="ARBA00038061"/>
    </source>
</evidence>
<dbReference type="PANTHER" id="PTHR46149">
    <property type="entry name" value="MIP08469P"/>
    <property type="match status" value="1"/>
</dbReference>
<dbReference type="GO" id="GO:0003924">
    <property type="term" value="F:GTPase activity"/>
    <property type="evidence" value="ECO:0007669"/>
    <property type="project" value="InterPro"/>
</dbReference>
<dbReference type="InterPro" id="IPR005225">
    <property type="entry name" value="Small_GTP-bd"/>
</dbReference>
<evidence type="ECO:0000256" key="1">
    <source>
        <dbReference type="ARBA" id="ARBA00004193"/>
    </source>
</evidence>
<sequence length="583" mass="65038">MDLSSCTNWFCAKRNEKVPNTSTDFQTVVTSGPGPSPGSSNSCDDVIPPQKNCFRLVMLGSARVGKTCLVSRFLGGKFQDSYTPTIEDFHRKLYRIRGDIYQLDILDTSGNHPFPAMRSMDSRETFEEAIRLREQILETKINAGASANSGGLTRKKTLPRVPMILAGNKTDKEMKTVTAEEAQLYCDTQDSGCAFVETSAKKNFKVDEVFYQLFVVANLPQEMAPNHHKRISANFGAPCPLPPSTPSHHTKKYTLSVKRRLSDACGVVTPNVRRPSIRTDLMIMRTKTCSVGDNNSNSSSSPLSWRRIENNCSMQYGPRMGMSQMNGNNRRPTDLNRMPSNEKPIGTQHDDLIKYIFDSWNKVSQEVDRNANDDAVVVTIITGTGEYFSSGFDIKSAMGKFGSGDKRGVDEIRAMINAFICYPKLLIALVNGPAIGISVTSSALCDIIYASERATFETPFLKLGLCAEGASSYTFPHILGRSKASEMLFLGKKMTAQEAYQFGFVAEIVPDHKFTEFTNELKKLGKKLSVNSVKVNKKLVLNNYKDILREYSERELNQLVECFMSEEFSNGIMNFMSRKKSKL</sequence>
<keyword evidence="5" id="KW-0472">Membrane</keyword>
<comment type="subcellular location">
    <subcellularLocation>
        <location evidence="1">Cell membrane</location>
        <topology evidence="1">Lipid-anchor</topology>
    </subcellularLocation>
</comment>
<evidence type="ECO:0000313" key="9">
    <source>
        <dbReference type="Proteomes" id="UP000719412"/>
    </source>
</evidence>
<keyword evidence="2" id="KW-1003">Cell membrane</keyword>
<evidence type="ECO:0000256" key="4">
    <source>
        <dbReference type="ARBA" id="ARBA00023134"/>
    </source>
</evidence>
<dbReference type="Pfam" id="PF00378">
    <property type="entry name" value="ECH_1"/>
    <property type="match status" value="1"/>
</dbReference>
<reference evidence="8" key="2">
    <citation type="submission" date="2021-08" db="EMBL/GenBank/DDBJ databases">
        <authorList>
            <person name="Eriksson T."/>
        </authorList>
    </citation>
    <scope>NUCLEOTIDE SEQUENCE</scope>
    <source>
        <strain evidence="8">Stoneville</strain>
        <tissue evidence="8">Whole head</tissue>
    </source>
</reference>
<dbReference type="InterPro" id="IPR014748">
    <property type="entry name" value="Enoyl-CoA_hydra_C"/>
</dbReference>
<dbReference type="EMBL" id="JABDTM020026138">
    <property type="protein sequence ID" value="KAH0812319.1"/>
    <property type="molecule type" value="Genomic_DNA"/>
</dbReference>
<keyword evidence="6" id="KW-0449">Lipoprotein</keyword>
<keyword evidence="4" id="KW-0342">GTP-binding</keyword>
<dbReference type="PROSITE" id="PS51419">
    <property type="entry name" value="RAB"/>
    <property type="match status" value="1"/>
</dbReference>
<dbReference type="NCBIfam" id="TIGR00231">
    <property type="entry name" value="small_GTP"/>
    <property type="match status" value="1"/>
</dbReference>
<dbReference type="InterPro" id="IPR029045">
    <property type="entry name" value="ClpP/crotonase-like_dom_sf"/>
</dbReference>
<dbReference type="InterPro" id="IPR001806">
    <property type="entry name" value="Small_GTPase"/>
</dbReference>
<keyword evidence="9" id="KW-1185">Reference proteome</keyword>
<evidence type="ECO:0000256" key="2">
    <source>
        <dbReference type="ARBA" id="ARBA00022475"/>
    </source>
</evidence>
<dbReference type="SUPFAM" id="SSF52096">
    <property type="entry name" value="ClpP/crotonase"/>
    <property type="match status" value="1"/>
</dbReference>
<dbReference type="SUPFAM" id="SSF52540">
    <property type="entry name" value="P-loop containing nucleoside triphosphate hydrolases"/>
    <property type="match status" value="1"/>
</dbReference>
<dbReference type="GO" id="GO:0005634">
    <property type="term" value="C:nucleus"/>
    <property type="evidence" value="ECO:0007669"/>
    <property type="project" value="UniProtKB-SubCell"/>
</dbReference>
<dbReference type="SMART" id="SM00175">
    <property type="entry name" value="RAB"/>
    <property type="match status" value="1"/>
</dbReference>
<comment type="caution">
    <text evidence="8">The sequence shown here is derived from an EMBL/GenBank/DDBJ whole genome shotgun (WGS) entry which is preliminary data.</text>
</comment>
<comment type="similarity">
    <text evidence="7">Belongs to the small GTPase superfamily. RasD family.</text>
</comment>
<organism evidence="8 9">
    <name type="scientific">Tenebrio molitor</name>
    <name type="common">Yellow mealworm beetle</name>
    <dbReference type="NCBI Taxonomy" id="7067"/>
    <lineage>
        <taxon>Eukaryota</taxon>
        <taxon>Metazoa</taxon>
        <taxon>Ecdysozoa</taxon>
        <taxon>Arthropoda</taxon>
        <taxon>Hexapoda</taxon>
        <taxon>Insecta</taxon>
        <taxon>Pterygota</taxon>
        <taxon>Neoptera</taxon>
        <taxon>Endopterygota</taxon>
        <taxon>Coleoptera</taxon>
        <taxon>Polyphaga</taxon>
        <taxon>Cucujiformia</taxon>
        <taxon>Tenebrionidae</taxon>
        <taxon>Tenebrio</taxon>
    </lineage>
</organism>